<sequence>MLDAVVDDDPVRVPPWLQAATSTATAASSVSVRGKAIRTCCHGGVSAPGLGQPP</sequence>
<proteinExistence type="predicted"/>
<protein>
    <submittedName>
        <fullName evidence="1">Uncharacterized protein</fullName>
    </submittedName>
</protein>
<comment type="caution">
    <text evidence="1">The sequence shown here is derived from an EMBL/GenBank/DDBJ whole genome shotgun (WGS) entry which is preliminary data.</text>
</comment>
<gene>
    <name evidence="1" type="ORF">BZL29_6058</name>
</gene>
<accession>A0A1V3WRG8</accession>
<dbReference type="Proteomes" id="UP000188532">
    <property type="component" value="Unassembled WGS sequence"/>
</dbReference>
<evidence type="ECO:0000313" key="2">
    <source>
        <dbReference type="Proteomes" id="UP000188532"/>
    </source>
</evidence>
<organism evidence="1 2">
    <name type="scientific">Mycobacterium kansasii</name>
    <dbReference type="NCBI Taxonomy" id="1768"/>
    <lineage>
        <taxon>Bacteria</taxon>
        <taxon>Bacillati</taxon>
        <taxon>Actinomycetota</taxon>
        <taxon>Actinomycetes</taxon>
        <taxon>Mycobacteriales</taxon>
        <taxon>Mycobacteriaceae</taxon>
        <taxon>Mycobacterium</taxon>
    </lineage>
</organism>
<evidence type="ECO:0000313" key="1">
    <source>
        <dbReference type="EMBL" id="OOK69543.1"/>
    </source>
</evidence>
<dbReference type="AlphaFoldDB" id="A0A1V3WRG8"/>
<reference evidence="1 2" key="1">
    <citation type="submission" date="2017-02" db="EMBL/GenBank/DDBJ databases">
        <title>Complete genome sequences of Mycobacterium kansasii strains isolated from rhesus macaques.</title>
        <authorList>
            <person name="Panda A."/>
            <person name="Nagaraj S."/>
            <person name="Zhao X."/>
            <person name="Tettelin H."/>
            <person name="Detolla L.J."/>
        </authorList>
    </citation>
    <scope>NUCLEOTIDE SEQUENCE [LARGE SCALE GENOMIC DNA]</scope>
    <source>
        <strain evidence="1 2">11-3469</strain>
    </source>
</reference>
<name>A0A1V3WRG8_MYCKA</name>
<dbReference type="EMBL" id="MVBN01000007">
    <property type="protein sequence ID" value="OOK69543.1"/>
    <property type="molecule type" value="Genomic_DNA"/>
</dbReference>